<gene>
    <name evidence="3" type="ORF">KTC_22530</name>
</gene>
<dbReference type="InterPro" id="IPR057666">
    <property type="entry name" value="DrpA_SLOG"/>
</dbReference>
<dbReference type="PANTHER" id="PTHR43022">
    <property type="entry name" value="PROTEIN SMF"/>
    <property type="match status" value="1"/>
</dbReference>
<organism evidence="3">
    <name type="scientific">Thermosporothrix sp. COM3</name>
    <dbReference type="NCBI Taxonomy" id="2490863"/>
    <lineage>
        <taxon>Bacteria</taxon>
        <taxon>Bacillati</taxon>
        <taxon>Chloroflexota</taxon>
        <taxon>Ktedonobacteria</taxon>
        <taxon>Ktedonobacterales</taxon>
        <taxon>Thermosporotrichaceae</taxon>
        <taxon>Thermosporothrix</taxon>
    </lineage>
</organism>
<dbReference type="AlphaFoldDB" id="A0A455SKS8"/>
<evidence type="ECO:0000256" key="1">
    <source>
        <dbReference type="ARBA" id="ARBA00006525"/>
    </source>
</evidence>
<dbReference type="SUPFAM" id="SSF102405">
    <property type="entry name" value="MCP/YpsA-like"/>
    <property type="match status" value="1"/>
</dbReference>
<evidence type="ECO:0000259" key="2">
    <source>
        <dbReference type="Pfam" id="PF02481"/>
    </source>
</evidence>
<dbReference type="PANTHER" id="PTHR43022:SF1">
    <property type="entry name" value="PROTEIN SMF"/>
    <property type="match status" value="1"/>
</dbReference>
<dbReference type="GO" id="GO:0009294">
    <property type="term" value="P:DNA-mediated transformation"/>
    <property type="evidence" value="ECO:0007669"/>
    <property type="project" value="InterPro"/>
</dbReference>
<protein>
    <recommendedName>
        <fullName evidence="2">Smf/DprA SLOG domain-containing protein</fullName>
    </recommendedName>
</protein>
<comment type="similarity">
    <text evidence="1">Belongs to the DprA/Smf family.</text>
</comment>
<dbReference type="Pfam" id="PF02481">
    <property type="entry name" value="DNA_processg_A"/>
    <property type="match status" value="1"/>
</dbReference>
<dbReference type="InterPro" id="IPR003488">
    <property type="entry name" value="DprA"/>
</dbReference>
<sequence>MNAREQACWFALVFQSKLPIRVINTILVTWCKQAGRTIEDLFAAEAQEWARVCHLTTEGLQKLEQARETIVAQSFLVEQLQHSGISVISVLDEQYPETLKLALDRNHIPPLLFYAGQLDILKRQTVAIIGSRNANAESLHFTRLVARYLAEKNTNVISGFARGVDRTAYEGATEADGPTTIVLPQGIRKLSRTQLRELQPRIEAGKVLLLSQFHPDAPWLVSRAMERNKVVTGLAQIVIVAESDTKGGTWEGANGALHQKRRVYVRATKDSSIPAGNAALLEKGASPLSWSPSDEDQAFAPLLEKARKVQQQQRRMPPSPRQLSLLAIEYKP</sequence>
<dbReference type="Gene3D" id="3.40.50.450">
    <property type="match status" value="1"/>
</dbReference>
<proteinExistence type="inferred from homology"/>
<evidence type="ECO:0000313" key="3">
    <source>
        <dbReference type="EMBL" id="BBH87502.1"/>
    </source>
</evidence>
<name>A0A455SKS8_9CHLR</name>
<dbReference type="EMBL" id="AP019376">
    <property type="protein sequence ID" value="BBH87502.1"/>
    <property type="molecule type" value="Genomic_DNA"/>
</dbReference>
<reference evidence="3" key="1">
    <citation type="submission" date="2018-12" db="EMBL/GenBank/DDBJ databases">
        <title>Novel natural products biosynthetic potential of the class Ktedonobacteria.</title>
        <authorList>
            <person name="Zheng Y."/>
            <person name="Saitou A."/>
            <person name="Wang C.M."/>
            <person name="Toyoda A."/>
            <person name="Minakuchi Y."/>
            <person name="Sekiguchi Y."/>
            <person name="Ueda K."/>
            <person name="Takano H."/>
            <person name="Sakai Y."/>
            <person name="Yokota A."/>
            <person name="Yabe S."/>
        </authorList>
    </citation>
    <scope>NUCLEOTIDE SEQUENCE</scope>
    <source>
        <strain evidence="3">COM3</strain>
    </source>
</reference>
<feature type="domain" description="Smf/DprA SLOG" evidence="2">
    <location>
        <begin position="87"/>
        <end position="288"/>
    </location>
</feature>
<accession>A0A455SKS8</accession>